<keyword evidence="1" id="KW-0732">Signal</keyword>
<organism evidence="2 3">
    <name type="scientific">Litoreibacter janthinus</name>
    <dbReference type="NCBI Taxonomy" id="670154"/>
    <lineage>
        <taxon>Bacteria</taxon>
        <taxon>Pseudomonadati</taxon>
        <taxon>Pseudomonadota</taxon>
        <taxon>Alphaproteobacteria</taxon>
        <taxon>Rhodobacterales</taxon>
        <taxon>Roseobacteraceae</taxon>
        <taxon>Litoreibacter</taxon>
    </lineage>
</organism>
<keyword evidence="3" id="KW-1185">Reference proteome</keyword>
<proteinExistence type="predicted"/>
<sequence length="461" mass="48931">MKNLLTYTVAATLGLVNLPAHAQDFDLPPDLVISGQESVLTQEDTVETTGVSEEKARSATLATEFRAFHFDELSGGNSAALRVSAHYFGTFELSDRASLLFNLRGRIERAEGQTFSLDQSVNLDVQELAISYTVSPQVSLQFGRINIRNGVAVGFNPTDWFKDNSLVTAESAAPADRRRERLGVFAVTGTATVGNTLLQMGYRPKISASTGSVFSDMDSIGLGLDRTNPSDAFFIKATPQFGSNLSVTGNFLLNDGDPGLGFEVSGTIGDNLVLYGEAFAEKRLSIASEALAGGLGSAAFQQGLGVSNQKDWELTAALGLNWALPQSFVGARDISVVLEYHLNTAGLTGSQIDTLASATGADGLAAGAVYGTASRRQEPLARNQIFTRIAWNDFWGDSDLSALGFYVPADGSGLAQISVDVPIGQNATLNLRGISTFGSSTSIYGANPTRRSLQLGMTYVF</sequence>
<dbReference type="EMBL" id="FOYO01000001">
    <property type="protein sequence ID" value="SFR40069.1"/>
    <property type="molecule type" value="Genomic_DNA"/>
</dbReference>
<name>A0A1I6GD09_9RHOB</name>
<dbReference type="Proteomes" id="UP000199658">
    <property type="component" value="Unassembled WGS sequence"/>
</dbReference>
<dbReference type="RefSeq" id="WP_090213884.1">
    <property type="nucleotide sequence ID" value="NZ_FOYO01000001.1"/>
</dbReference>
<feature type="signal peptide" evidence="1">
    <location>
        <begin position="1"/>
        <end position="22"/>
    </location>
</feature>
<gene>
    <name evidence="2" type="ORF">SAMN04488002_1263</name>
</gene>
<accession>A0A1I6GD09</accession>
<feature type="chain" id="PRO_5011436517" evidence="1">
    <location>
        <begin position="23"/>
        <end position="461"/>
    </location>
</feature>
<evidence type="ECO:0000313" key="2">
    <source>
        <dbReference type="EMBL" id="SFR40069.1"/>
    </source>
</evidence>
<evidence type="ECO:0000313" key="3">
    <source>
        <dbReference type="Proteomes" id="UP000199658"/>
    </source>
</evidence>
<dbReference type="STRING" id="670154.SAMN04488002_1263"/>
<dbReference type="OrthoDB" id="6495687at2"/>
<dbReference type="AlphaFoldDB" id="A0A1I6GD09"/>
<evidence type="ECO:0000256" key="1">
    <source>
        <dbReference type="SAM" id="SignalP"/>
    </source>
</evidence>
<protein>
    <submittedName>
        <fullName evidence="2">Uncharacterized protein</fullName>
    </submittedName>
</protein>
<reference evidence="3" key="1">
    <citation type="submission" date="2016-10" db="EMBL/GenBank/DDBJ databases">
        <authorList>
            <person name="Varghese N."/>
            <person name="Submissions S."/>
        </authorList>
    </citation>
    <scope>NUCLEOTIDE SEQUENCE [LARGE SCALE GENOMIC DNA]</scope>
    <source>
        <strain evidence="3">DSM 26921</strain>
    </source>
</reference>